<dbReference type="InterPro" id="IPR041577">
    <property type="entry name" value="RT_RNaseH_2"/>
</dbReference>
<dbReference type="PANTHER" id="PTHR24559">
    <property type="entry name" value="TRANSPOSON TY3-I GAG-POL POLYPROTEIN"/>
    <property type="match status" value="1"/>
</dbReference>
<organism evidence="4 5">
    <name type="scientific">Sesamum angolense</name>
    <dbReference type="NCBI Taxonomy" id="2727404"/>
    <lineage>
        <taxon>Eukaryota</taxon>
        <taxon>Viridiplantae</taxon>
        <taxon>Streptophyta</taxon>
        <taxon>Embryophyta</taxon>
        <taxon>Tracheophyta</taxon>
        <taxon>Spermatophyta</taxon>
        <taxon>Magnoliopsida</taxon>
        <taxon>eudicotyledons</taxon>
        <taxon>Gunneridae</taxon>
        <taxon>Pentapetalae</taxon>
        <taxon>asterids</taxon>
        <taxon>lamiids</taxon>
        <taxon>Lamiales</taxon>
        <taxon>Pedaliaceae</taxon>
        <taxon>Sesamum</taxon>
    </lineage>
</organism>
<dbReference type="AlphaFoldDB" id="A0AAE1WDU9"/>
<dbReference type="InterPro" id="IPR000477">
    <property type="entry name" value="RT_dom"/>
</dbReference>
<evidence type="ECO:0000256" key="1">
    <source>
        <dbReference type="SAM" id="MobiDB-lite"/>
    </source>
</evidence>
<accession>A0AAE1WDU9</accession>
<evidence type="ECO:0000313" key="5">
    <source>
        <dbReference type="Proteomes" id="UP001289374"/>
    </source>
</evidence>
<dbReference type="EMBL" id="JACGWL010000011">
    <property type="protein sequence ID" value="KAK4391452.1"/>
    <property type="molecule type" value="Genomic_DNA"/>
</dbReference>
<dbReference type="Pfam" id="PF17919">
    <property type="entry name" value="RT_RNaseH_2"/>
    <property type="match status" value="1"/>
</dbReference>
<proteinExistence type="predicted"/>
<protein>
    <submittedName>
        <fullName evidence="4">Retrovirus-related Pol polyprotein from transposon opus</fullName>
    </submittedName>
</protein>
<dbReference type="Gene3D" id="3.10.10.10">
    <property type="entry name" value="HIV Type 1 Reverse Transcriptase, subunit A, domain 1"/>
    <property type="match status" value="1"/>
</dbReference>
<dbReference type="InterPro" id="IPR043502">
    <property type="entry name" value="DNA/RNA_pol_sf"/>
</dbReference>
<evidence type="ECO:0000313" key="4">
    <source>
        <dbReference type="EMBL" id="KAK4391452.1"/>
    </source>
</evidence>
<feature type="region of interest" description="Disordered" evidence="1">
    <location>
        <begin position="113"/>
        <end position="143"/>
    </location>
</feature>
<dbReference type="InterPro" id="IPR043128">
    <property type="entry name" value="Rev_trsase/Diguanyl_cyclase"/>
</dbReference>
<dbReference type="CDD" id="cd01647">
    <property type="entry name" value="RT_LTR"/>
    <property type="match status" value="1"/>
</dbReference>
<gene>
    <name evidence="4" type="ORF">Sango_1923000</name>
</gene>
<feature type="domain" description="Reverse transcriptase" evidence="2">
    <location>
        <begin position="218"/>
        <end position="364"/>
    </location>
</feature>
<evidence type="ECO:0000259" key="3">
    <source>
        <dbReference type="Pfam" id="PF17919"/>
    </source>
</evidence>
<sequence length="608" mass="69034">MQLGNIPLEKVNTSLYGLTREVVHPRGMISLSLTLGTQSPPKTCMLKFLVVDVPSTYNAILRRPTLNAFQAIISTYHMKIKFSTPGAKHIEKYSSLNGCPMSSWYLNLEENVKETDRPGKRSGSANNRKTETNSRTIGTGNPSHTDQALRGFHMTIPASHFSRPLGAGFIAAKLMCNPTPRVNLSIRGYFVVILKPRSISVIVEWKTANPIGFWSPIPTKWRMCIDFRDLKKAWPKNFYPLPRIDQSVDSTFGCELLGMIDASQGYHEIMLAPKDRKRVSFTISTGTFYYVAMPFGLKNAEATCQGLVDKIFRPQIRRNIKVYVHDMLVKSKEAWNHVVDLEDIFAVFRKYRLKLNPEKCAFRVRGGCFLDFMVTQRGIEANPLKIKTILDMKAPVNFNGIQRLTGRIAALSHFISKAVEKNLPFFKVLRKTKNFEWDASCQQAFEELKSYLAGLPPLVKPAQRDTFYLYLSVNPQAIGSVLVREEEGKQMSIYYVNKVLNREEGQYAPIEKVAFALVVIARRLYPYFLSHPVGVKANLPLKQKLGKLYTSGCLVKWDVELCEYDISYLPQTTIKAQALADFISKIVGMPLGNTPRLRNGYFMWTDHL</sequence>
<dbReference type="InterPro" id="IPR053134">
    <property type="entry name" value="RNA-dir_DNA_polymerase"/>
</dbReference>
<dbReference type="Pfam" id="PF00078">
    <property type="entry name" value="RVT_1"/>
    <property type="match status" value="1"/>
</dbReference>
<evidence type="ECO:0000259" key="2">
    <source>
        <dbReference type="Pfam" id="PF00078"/>
    </source>
</evidence>
<feature type="compositionally biased region" description="Polar residues" evidence="1">
    <location>
        <begin position="123"/>
        <end position="143"/>
    </location>
</feature>
<keyword evidence="5" id="KW-1185">Reference proteome</keyword>
<dbReference type="PANTHER" id="PTHR24559:SF430">
    <property type="entry name" value="RNA-DIRECTED DNA POLYMERASE"/>
    <property type="match status" value="1"/>
</dbReference>
<feature type="domain" description="Reverse transcriptase/retrotransposon-derived protein RNase H-like" evidence="3">
    <location>
        <begin position="437"/>
        <end position="533"/>
    </location>
</feature>
<dbReference type="SUPFAM" id="SSF56672">
    <property type="entry name" value="DNA/RNA polymerases"/>
    <property type="match status" value="1"/>
</dbReference>
<dbReference type="Proteomes" id="UP001289374">
    <property type="component" value="Unassembled WGS sequence"/>
</dbReference>
<reference evidence="4" key="2">
    <citation type="journal article" date="2024" name="Plant">
        <title>Genomic evolution and insights into agronomic trait innovations of Sesamum species.</title>
        <authorList>
            <person name="Miao H."/>
            <person name="Wang L."/>
            <person name="Qu L."/>
            <person name="Liu H."/>
            <person name="Sun Y."/>
            <person name="Le M."/>
            <person name="Wang Q."/>
            <person name="Wei S."/>
            <person name="Zheng Y."/>
            <person name="Lin W."/>
            <person name="Duan Y."/>
            <person name="Cao H."/>
            <person name="Xiong S."/>
            <person name="Wang X."/>
            <person name="Wei L."/>
            <person name="Li C."/>
            <person name="Ma Q."/>
            <person name="Ju M."/>
            <person name="Zhao R."/>
            <person name="Li G."/>
            <person name="Mu C."/>
            <person name="Tian Q."/>
            <person name="Mei H."/>
            <person name="Zhang T."/>
            <person name="Gao T."/>
            <person name="Zhang H."/>
        </authorList>
    </citation>
    <scope>NUCLEOTIDE SEQUENCE</scope>
    <source>
        <strain evidence="4">K16</strain>
    </source>
</reference>
<reference evidence="4" key="1">
    <citation type="submission" date="2020-06" db="EMBL/GenBank/DDBJ databases">
        <authorList>
            <person name="Li T."/>
            <person name="Hu X."/>
            <person name="Zhang T."/>
            <person name="Song X."/>
            <person name="Zhang H."/>
            <person name="Dai N."/>
            <person name="Sheng W."/>
            <person name="Hou X."/>
            <person name="Wei L."/>
        </authorList>
    </citation>
    <scope>NUCLEOTIDE SEQUENCE</scope>
    <source>
        <strain evidence="4">K16</strain>
        <tissue evidence="4">Leaf</tissue>
    </source>
</reference>
<comment type="caution">
    <text evidence="4">The sequence shown here is derived from an EMBL/GenBank/DDBJ whole genome shotgun (WGS) entry which is preliminary data.</text>
</comment>
<dbReference type="Gene3D" id="3.30.70.270">
    <property type="match status" value="2"/>
</dbReference>
<name>A0AAE1WDU9_9LAMI</name>